<evidence type="ECO:0000256" key="1">
    <source>
        <dbReference type="SAM" id="Coils"/>
    </source>
</evidence>
<gene>
    <name evidence="2" type="ORF">EDC63_104123</name>
</gene>
<dbReference type="Proteomes" id="UP000295367">
    <property type="component" value="Unassembled WGS sequence"/>
</dbReference>
<reference evidence="2 3" key="1">
    <citation type="submission" date="2019-03" db="EMBL/GenBank/DDBJ databases">
        <title>Genomic Encyclopedia of Type Strains, Phase IV (KMG-IV): sequencing the most valuable type-strain genomes for metagenomic binning, comparative biology and taxonomic classification.</title>
        <authorList>
            <person name="Goeker M."/>
        </authorList>
    </citation>
    <scope>NUCLEOTIDE SEQUENCE [LARGE SCALE GENOMIC DNA]</scope>
    <source>
        <strain evidence="2 3">DSM 100309</strain>
    </source>
</reference>
<evidence type="ECO:0000313" key="2">
    <source>
        <dbReference type="EMBL" id="TCV88166.1"/>
    </source>
</evidence>
<dbReference type="EMBL" id="SMCO01000004">
    <property type="protein sequence ID" value="TCV88166.1"/>
    <property type="molecule type" value="Genomic_DNA"/>
</dbReference>
<protein>
    <submittedName>
        <fullName evidence="2">Uncharacterized protein</fullName>
    </submittedName>
</protein>
<accession>A0A4R3Y8G6</accession>
<evidence type="ECO:0000313" key="3">
    <source>
        <dbReference type="Proteomes" id="UP000295367"/>
    </source>
</evidence>
<name>A0A4R3Y8G6_9PROT</name>
<keyword evidence="1" id="KW-0175">Coiled coil</keyword>
<comment type="caution">
    <text evidence="2">The sequence shown here is derived from an EMBL/GenBank/DDBJ whole genome shotgun (WGS) entry which is preliminary data.</text>
</comment>
<dbReference type="RefSeq" id="WP_124945789.1">
    <property type="nucleotide sequence ID" value="NZ_BHVT01000019.1"/>
</dbReference>
<organism evidence="2 3">
    <name type="scientific">Sulfurirhabdus autotrophica</name>
    <dbReference type="NCBI Taxonomy" id="1706046"/>
    <lineage>
        <taxon>Bacteria</taxon>
        <taxon>Pseudomonadati</taxon>
        <taxon>Pseudomonadota</taxon>
        <taxon>Betaproteobacteria</taxon>
        <taxon>Nitrosomonadales</taxon>
        <taxon>Sulfuricellaceae</taxon>
        <taxon>Sulfurirhabdus</taxon>
    </lineage>
</organism>
<sequence length="63" mass="7029">MNPTLSGIAEKLNNFSSKEEIAAAIDELEDQFDALNEVEQEIAERLITLLDQRLIVITGVARE</sequence>
<proteinExistence type="predicted"/>
<keyword evidence="3" id="KW-1185">Reference proteome</keyword>
<feature type="coiled-coil region" evidence="1">
    <location>
        <begin position="18"/>
        <end position="45"/>
    </location>
</feature>
<dbReference type="AlphaFoldDB" id="A0A4R3Y8G6"/>